<organism evidence="2 3">
    <name type="scientific">Candidatus Promineifilum breve</name>
    <dbReference type="NCBI Taxonomy" id="1806508"/>
    <lineage>
        <taxon>Bacteria</taxon>
        <taxon>Bacillati</taxon>
        <taxon>Chloroflexota</taxon>
        <taxon>Ardenticatenia</taxon>
        <taxon>Candidatus Promineifilales</taxon>
        <taxon>Candidatus Promineifilaceae</taxon>
        <taxon>Candidatus Promineifilum</taxon>
    </lineage>
</organism>
<sequence>MKSLFQKLTRADAAKDEFITVVSGLPRSGTSMMMKMLDAGGVPPVTDELREADEDNPKGYFEFERVKQMDQGDTSWVVGARGKVVKVISALLKHLPPGEQYRVVFVRRHMPEILASQRKMLIRRGEDPDKMDDAQMTLLFEKHLKQVDEWLRAQPNFRVLYVHYSDVLSDPQPQITAINRFLGGNLNVAAMGQMVDPQLYRNRKE</sequence>
<gene>
    <name evidence="2" type="ORF">CFX0092_A3093</name>
</gene>
<dbReference type="AlphaFoldDB" id="A0A160T412"/>
<dbReference type="RefSeq" id="WP_095044241.1">
    <property type="nucleotide sequence ID" value="NZ_LN890655.1"/>
</dbReference>
<protein>
    <recommendedName>
        <fullName evidence="1">Sulfotransferase domain-containing protein</fullName>
    </recommendedName>
</protein>
<dbReference type="OrthoDB" id="9779418at2"/>
<dbReference type="Gene3D" id="3.40.50.300">
    <property type="entry name" value="P-loop containing nucleotide triphosphate hydrolases"/>
    <property type="match status" value="1"/>
</dbReference>
<name>A0A160T412_9CHLR</name>
<dbReference type="GO" id="GO:0008146">
    <property type="term" value="F:sulfotransferase activity"/>
    <property type="evidence" value="ECO:0007669"/>
    <property type="project" value="InterPro"/>
</dbReference>
<dbReference type="KEGG" id="pbf:CFX0092_A3093"/>
<dbReference type="SUPFAM" id="SSF52540">
    <property type="entry name" value="P-loop containing nucleoside triphosphate hydrolases"/>
    <property type="match status" value="1"/>
</dbReference>
<feature type="domain" description="Sulfotransferase" evidence="1">
    <location>
        <begin position="21"/>
        <end position="195"/>
    </location>
</feature>
<evidence type="ECO:0000313" key="3">
    <source>
        <dbReference type="Proteomes" id="UP000215027"/>
    </source>
</evidence>
<accession>A0A160T412</accession>
<dbReference type="InterPro" id="IPR027417">
    <property type="entry name" value="P-loop_NTPase"/>
</dbReference>
<dbReference type="Proteomes" id="UP000215027">
    <property type="component" value="Chromosome I"/>
</dbReference>
<dbReference type="EMBL" id="LN890655">
    <property type="protein sequence ID" value="CUS04971.2"/>
    <property type="molecule type" value="Genomic_DNA"/>
</dbReference>
<dbReference type="InterPro" id="IPR000863">
    <property type="entry name" value="Sulfotransferase_dom"/>
</dbReference>
<evidence type="ECO:0000313" key="2">
    <source>
        <dbReference type="EMBL" id="CUS04971.2"/>
    </source>
</evidence>
<evidence type="ECO:0000259" key="1">
    <source>
        <dbReference type="Pfam" id="PF00685"/>
    </source>
</evidence>
<reference evidence="2" key="1">
    <citation type="submission" date="2016-01" db="EMBL/GenBank/DDBJ databases">
        <authorList>
            <person name="Mcilroy J.S."/>
            <person name="Karst M S."/>
            <person name="Albertsen M."/>
        </authorList>
    </citation>
    <scope>NUCLEOTIDE SEQUENCE</scope>
    <source>
        <strain evidence="2">Cfx-K</strain>
    </source>
</reference>
<keyword evidence="3" id="KW-1185">Reference proteome</keyword>
<dbReference type="Pfam" id="PF00685">
    <property type="entry name" value="Sulfotransfer_1"/>
    <property type="match status" value="1"/>
</dbReference>
<proteinExistence type="predicted"/>